<name>A0A4R0RLV0_9APHY</name>
<organism evidence="4 5">
    <name type="scientific">Steccherinum ochraceum</name>
    <dbReference type="NCBI Taxonomy" id="92696"/>
    <lineage>
        <taxon>Eukaryota</taxon>
        <taxon>Fungi</taxon>
        <taxon>Dikarya</taxon>
        <taxon>Basidiomycota</taxon>
        <taxon>Agaricomycotina</taxon>
        <taxon>Agaricomycetes</taxon>
        <taxon>Polyporales</taxon>
        <taxon>Steccherinaceae</taxon>
        <taxon>Steccherinum</taxon>
    </lineage>
</organism>
<dbReference type="InterPro" id="IPR013320">
    <property type="entry name" value="ConA-like_dom_sf"/>
</dbReference>
<feature type="compositionally biased region" description="Low complexity" evidence="2">
    <location>
        <begin position="1"/>
        <end position="18"/>
    </location>
</feature>
<evidence type="ECO:0000313" key="5">
    <source>
        <dbReference type="Proteomes" id="UP000292702"/>
    </source>
</evidence>
<feature type="region of interest" description="Disordered" evidence="2">
    <location>
        <begin position="1"/>
        <end position="76"/>
    </location>
</feature>
<dbReference type="PANTHER" id="PTHR10963:SF55">
    <property type="entry name" value="GLYCOSIDE HYDROLASE FAMILY 16 PROTEIN"/>
    <property type="match status" value="1"/>
</dbReference>
<dbReference type="Gene3D" id="2.60.120.200">
    <property type="match status" value="1"/>
</dbReference>
<sequence>MPSPPSTASSSSSSSSLAVPPPETGSKRDPPLNPPKPLFFIDRKPSASDVDEARRDPFRSPDTSAPATPRSGSIISNPFSPAASVVNVSSEQHVTIASGTNLEPSHSKSTSSRMSVHSTLRNSSTDLNIREVRSGLSTRVNSQIRDSFMSPPILAKRATLHETGVASRLSVVGPRSKRPRSTMLTGDIHKPWVGEKDVYARVAYWLTYGVAVLGAVGSVLLCYFGWKDVPRVGNLCLIMEDNFDRFDTNYTWLHEVDMGGFGNGEFEMTTNTANNSFVQDGHLYIVPTLTSDIIGSDAIFNGYTYNITGCTNTNLTACGAVSNFTTHTVINPVMSARLTTRKSHHIQFGKVEVRAKFPRGDWLWPSIFMMPVEDTYGPWPLSGEIDIAQARGNSPEYKGQGIDFVRGSLQWGPFAWLNGVSKTFGFWTDRRKTYDDGFHTFAMEWTPKFMRIYVDSRLHKLVDLRFNVPFFERGDFPQTVANGSQWIVTPNPWVDGTEAAPFDQAFYLGIHLGVGGTNGWFPDGLGDKPWLDGSLTAMQDFAKQQDTWYATWPQNMEDRAMVVDSVKMWQSC</sequence>
<dbReference type="PANTHER" id="PTHR10963">
    <property type="entry name" value="GLYCOSYL HYDROLASE-RELATED"/>
    <property type="match status" value="1"/>
</dbReference>
<dbReference type="Pfam" id="PF00722">
    <property type="entry name" value="Glyco_hydro_16"/>
    <property type="match status" value="1"/>
</dbReference>
<evidence type="ECO:0000256" key="1">
    <source>
        <dbReference type="ARBA" id="ARBA00006865"/>
    </source>
</evidence>
<feature type="region of interest" description="Disordered" evidence="2">
    <location>
        <begin position="99"/>
        <end position="121"/>
    </location>
</feature>
<evidence type="ECO:0000313" key="4">
    <source>
        <dbReference type="EMBL" id="TCD64808.1"/>
    </source>
</evidence>
<dbReference type="InterPro" id="IPR000757">
    <property type="entry name" value="Beta-glucanase-like"/>
</dbReference>
<dbReference type="AlphaFoldDB" id="A0A4R0RLV0"/>
<feature type="domain" description="GH16" evidence="3">
    <location>
        <begin position="222"/>
        <end position="572"/>
    </location>
</feature>
<protein>
    <recommendedName>
        <fullName evidence="3">GH16 domain-containing protein</fullName>
    </recommendedName>
</protein>
<dbReference type="PROSITE" id="PS51762">
    <property type="entry name" value="GH16_2"/>
    <property type="match status" value="1"/>
</dbReference>
<dbReference type="STRING" id="92696.A0A4R0RLV0"/>
<dbReference type="EMBL" id="RWJN01000214">
    <property type="protein sequence ID" value="TCD64808.1"/>
    <property type="molecule type" value="Genomic_DNA"/>
</dbReference>
<keyword evidence="5" id="KW-1185">Reference proteome</keyword>
<evidence type="ECO:0000256" key="2">
    <source>
        <dbReference type="SAM" id="MobiDB-lite"/>
    </source>
</evidence>
<evidence type="ECO:0000259" key="3">
    <source>
        <dbReference type="PROSITE" id="PS51762"/>
    </source>
</evidence>
<dbReference type="SUPFAM" id="SSF49899">
    <property type="entry name" value="Concanavalin A-like lectins/glucanases"/>
    <property type="match status" value="1"/>
</dbReference>
<comment type="caution">
    <text evidence="4">The sequence shown here is derived from an EMBL/GenBank/DDBJ whole genome shotgun (WGS) entry which is preliminary data.</text>
</comment>
<dbReference type="GO" id="GO:0005975">
    <property type="term" value="P:carbohydrate metabolic process"/>
    <property type="evidence" value="ECO:0007669"/>
    <property type="project" value="InterPro"/>
</dbReference>
<accession>A0A4R0RLV0</accession>
<feature type="compositionally biased region" description="Polar residues" evidence="2">
    <location>
        <begin position="61"/>
        <end position="76"/>
    </location>
</feature>
<dbReference type="Proteomes" id="UP000292702">
    <property type="component" value="Unassembled WGS sequence"/>
</dbReference>
<comment type="similarity">
    <text evidence="1">Belongs to the glycosyl hydrolase 16 family.</text>
</comment>
<reference evidence="4 5" key="1">
    <citation type="submission" date="2018-11" db="EMBL/GenBank/DDBJ databases">
        <title>Genome assembly of Steccherinum ochraceum LE-BIN_3174, the white-rot fungus of the Steccherinaceae family (The Residual Polyporoid clade, Polyporales, Basidiomycota).</title>
        <authorList>
            <person name="Fedorova T.V."/>
            <person name="Glazunova O.A."/>
            <person name="Landesman E.O."/>
            <person name="Moiseenko K.V."/>
            <person name="Psurtseva N.V."/>
            <person name="Savinova O.S."/>
            <person name="Shakhova N.V."/>
            <person name="Tyazhelova T.V."/>
            <person name="Vasina D.V."/>
        </authorList>
    </citation>
    <scope>NUCLEOTIDE SEQUENCE [LARGE SCALE GENOMIC DNA]</scope>
    <source>
        <strain evidence="4 5">LE-BIN_3174</strain>
    </source>
</reference>
<dbReference type="GO" id="GO:0004553">
    <property type="term" value="F:hydrolase activity, hydrolyzing O-glycosyl compounds"/>
    <property type="evidence" value="ECO:0007669"/>
    <property type="project" value="InterPro"/>
</dbReference>
<feature type="compositionally biased region" description="Basic and acidic residues" evidence="2">
    <location>
        <begin position="41"/>
        <end position="59"/>
    </location>
</feature>
<gene>
    <name evidence="4" type="ORF">EIP91_003620</name>
</gene>
<dbReference type="InterPro" id="IPR050546">
    <property type="entry name" value="Glycosyl_Hydrlase_16"/>
</dbReference>
<dbReference type="OrthoDB" id="4781at2759"/>
<proteinExistence type="inferred from homology"/>